<evidence type="ECO:0000313" key="3">
    <source>
        <dbReference type="Proteomes" id="UP000639772"/>
    </source>
</evidence>
<feature type="region of interest" description="Disordered" evidence="1">
    <location>
        <begin position="11"/>
        <end position="36"/>
    </location>
</feature>
<evidence type="ECO:0000256" key="1">
    <source>
        <dbReference type="SAM" id="MobiDB-lite"/>
    </source>
</evidence>
<protein>
    <submittedName>
        <fullName evidence="2">Uncharacterized protein</fullName>
    </submittedName>
</protein>
<organism evidence="2 3">
    <name type="scientific">Vanilla planifolia</name>
    <name type="common">Vanilla</name>
    <dbReference type="NCBI Taxonomy" id="51239"/>
    <lineage>
        <taxon>Eukaryota</taxon>
        <taxon>Viridiplantae</taxon>
        <taxon>Streptophyta</taxon>
        <taxon>Embryophyta</taxon>
        <taxon>Tracheophyta</taxon>
        <taxon>Spermatophyta</taxon>
        <taxon>Magnoliopsida</taxon>
        <taxon>Liliopsida</taxon>
        <taxon>Asparagales</taxon>
        <taxon>Orchidaceae</taxon>
        <taxon>Vanilloideae</taxon>
        <taxon>Vanilleae</taxon>
        <taxon>Vanilla</taxon>
    </lineage>
</organism>
<gene>
    <name evidence="2" type="ORF">HPP92_010297</name>
</gene>
<sequence>MLAARLFGFETDGEEHHHPRQHQRRPECHHRTVQNTEEEGRSAFSEAIKLCLLNYLTADSCSSVFLESGIPRTKLLATSHAREKRTLLLTSEILPENFPVEFEILKLDVF</sequence>
<dbReference type="AlphaFoldDB" id="A0A835V2C5"/>
<reference evidence="2 3" key="1">
    <citation type="journal article" date="2020" name="Nat. Food">
        <title>A phased Vanilla planifolia genome enables genetic improvement of flavour and production.</title>
        <authorList>
            <person name="Hasing T."/>
            <person name="Tang H."/>
            <person name="Brym M."/>
            <person name="Khazi F."/>
            <person name="Huang T."/>
            <person name="Chambers A.H."/>
        </authorList>
    </citation>
    <scope>NUCLEOTIDE SEQUENCE [LARGE SCALE GENOMIC DNA]</scope>
    <source>
        <tissue evidence="2">Leaf</tissue>
    </source>
</reference>
<proteinExistence type="predicted"/>
<comment type="caution">
    <text evidence="2">The sequence shown here is derived from an EMBL/GenBank/DDBJ whole genome shotgun (WGS) entry which is preliminary data.</text>
</comment>
<dbReference type="EMBL" id="JADCNM010000005">
    <property type="protein sequence ID" value="KAG0482213.1"/>
    <property type="molecule type" value="Genomic_DNA"/>
</dbReference>
<evidence type="ECO:0000313" key="2">
    <source>
        <dbReference type="EMBL" id="KAG0482213.1"/>
    </source>
</evidence>
<dbReference type="Proteomes" id="UP000639772">
    <property type="component" value="Unassembled WGS sequence"/>
</dbReference>
<name>A0A835V2C5_VANPL</name>
<accession>A0A835V2C5</accession>